<dbReference type="GeneID" id="106475100"/>
<evidence type="ECO:0000313" key="7">
    <source>
        <dbReference type="RefSeq" id="XP_022235015.1"/>
    </source>
</evidence>
<comment type="function">
    <text evidence="5">Subunit of TORC1 and TORC2, which regulate cell growth and survival in response to nutrient and hormonal signals.</text>
</comment>
<keyword evidence="2 4" id="KW-0853">WD repeat</keyword>
<dbReference type="PROSITE" id="PS50082">
    <property type="entry name" value="WD_REPEATS_2"/>
    <property type="match status" value="3"/>
</dbReference>
<dbReference type="SMART" id="SM00320">
    <property type="entry name" value="WD40"/>
    <property type="match status" value="6"/>
</dbReference>
<dbReference type="InterPro" id="IPR019775">
    <property type="entry name" value="WD40_repeat_CS"/>
</dbReference>
<dbReference type="InterPro" id="IPR015943">
    <property type="entry name" value="WD40/YVTN_repeat-like_dom_sf"/>
</dbReference>
<dbReference type="Gene3D" id="2.130.10.10">
    <property type="entry name" value="YVTN repeat-like/Quinoprotein amine dehydrogenase"/>
    <property type="match status" value="1"/>
</dbReference>
<protein>
    <recommendedName>
        <fullName evidence="5">Target of rapamycin complex subunit lst8</fullName>
        <shortName evidence="5">TORC subunit lst8</shortName>
    </recommendedName>
</protein>
<feature type="repeat" description="WD" evidence="4">
    <location>
        <begin position="296"/>
        <end position="330"/>
    </location>
</feature>
<keyword evidence="5" id="KW-0963">Cytoplasm</keyword>
<gene>
    <name evidence="7 8" type="primary">LOC106475100</name>
</gene>
<dbReference type="InterPro" id="IPR036322">
    <property type="entry name" value="WD40_repeat_dom_sf"/>
</dbReference>
<evidence type="ECO:0000313" key="8">
    <source>
        <dbReference type="RefSeq" id="XP_022235016.1"/>
    </source>
</evidence>
<comment type="subcellular location">
    <subcellularLocation>
        <location evidence="5">Cytoplasm</location>
    </subcellularLocation>
</comment>
<dbReference type="InterPro" id="IPR001680">
    <property type="entry name" value="WD40_rpt"/>
</dbReference>
<accession>A0ABM1RUG1</accession>
<dbReference type="Pfam" id="PF00400">
    <property type="entry name" value="WD40"/>
    <property type="match status" value="5"/>
</dbReference>
<comment type="subunit">
    <text evidence="5">Part of TORC1 complex. Part of the TORC2 complex.</text>
</comment>
<dbReference type="PROSITE" id="PS50294">
    <property type="entry name" value="WD_REPEATS_REGION"/>
    <property type="match status" value="1"/>
</dbReference>
<evidence type="ECO:0000256" key="4">
    <source>
        <dbReference type="PROSITE-ProRule" id="PRU00221"/>
    </source>
</evidence>
<feature type="repeat" description="WD" evidence="4">
    <location>
        <begin position="216"/>
        <end position="249"/>
    </location>
</feature>
<feature type="repeat" description="WD" evidence="4">
    <location>
        <begin position="81"/>
        <end position="122"/>
    </location>
</feature>
<name>A0ABM1RUG1_LIMPO</name>
<dbReference type="PROSITE" id="PS00678">
    <property type="entry name" value="WD_REPEATS_1"/>
    <property type="match status" value="2"/>
</dbReference>
<keyword evidence="3 5" id="KW-0677">Repeat</keyword>
<dbReference type="InterPro" id="IPR037588">
    <property type="entry name" value="MLST8"/>
</dbReference>
<evidence type="ECO:0000256" key="5">
    <source>
        <dbReference type="RuleBase" id="RU369068"/>
    </source>
</evidence>
<dbReference type="PANTHER" id="PTHR19842:SF0">
    <property type="entry name" value="TARGET OF RAPAMYCIN COMPLEX SUBUNIT LST8"/>
    <property type="match status" value="1"/>
</dbReference>
<reference evidence="7 8" key="1">
    <citation type="submission" date="2025-05" db="UniProtKB">
        <authorList>
            <consortium name="RefSeq"/>
        </authorList>
    </citation>
    <scope>IDENTIFICATION</scope>
    <source>
        <tissue evidence="7 8">Muscle</tissue>
    </source>
</reference>
<dbReference type="RefSeq" id="XP_022235015.1">
    <property type="nucleotide sequence ID" value="XM_022379307.1"/>
</dbReference>
<organism evidence="6 8">
    <name type="scientific">Limulus polyphemus</name>
    <name type="common">Atlantic horseshoe crab</name>
    <dbReference type="NCBI Taxonomy" id="6850"/>
    <lineage>
        <taxon>Eukaryota</taxon>
        <taxon>Metazoa</taxon>
        <taxon>Ecdysozoa</taxon>
        <taxon>Arthropoda</taxon>
        <taxon>Chelicerata</taxon>
        <taxon>Merostomata</taxon>
        <taxon>Xiphosura</taxon>
        <taxon>Limulidae</taxon>
        <taxon>Limulus</taxon>
    </lineage>
</organism>
<dbReference type="SUPFAM" id="SSF50978">
    <property type="entry name" value="WD40 repeat-like"/>
    <property type="match status" value="1"/>
</dbReference>
<sequence>MGTDSATEQVILATGGYDHTIRFWQAHSGICQRTVQHADSQVNALDITPDRQLLAAAGYQHVRMYDINSNNPSPVINYEGGQGATRNFTAVGFQEEGRFMFTGGDDCYAKIWDLRSKNVQCQRIFQANHPVNTVCLHPNQGELFIGDQNGLIHVWDLRTDHNEQLVADVDISIQHLHINSEGEYLAVVDNKGNCYIYSLHSENESRTSQPQRKLKLLAHKIYALKCKFSPDSQLLVTTSADSTAKIWRITELLGIKNQNETQQEWSNSVQSQTGKGWYTQEAMPLVELKEEGQRWVWDVAFSADSQYVLTAHSDSHARLWSVSTGEVKREYSGHQKALTALAFRDGS</sequence>
<evidence type="ECO:0000256" key="3">
    <source>
        <dbReference type="ARBA" id="ARBA00022737"/>
    </source>
</evidence>
<evidence type="ECO:0000256" key="2">
    <source>
        <dbReference type="ARBA" id="ARBA00022574"/>
    </source>
</evidence>
<dbReference type="PANTHER" id="PTHR19842">
    <property type="entry name" value="G BETA-LIKE PROTEIN GBL"/>
    <property type="match status" value="1"/>
</dbReference>
<comment type="similarity">
    <text evidence="1 5">Belongs to the WD repeat LST8 family.</text>
</comment>
<proteinExistence type="inferred from homology"/>
<keyword evidence="6" id="KW-1185">Reference proteome</keyword>
<evidence type="ECO:0000313" key="6">
    <source>
        <dbReference type="Proteomes" id="UP000694941"/>
    </source>
</evidence>
<dbReference type="Proteomes" id="UP000694941">
    <property type="component" value="Unplaced"/>
</dbReference>
<dbReference type="RefSeq" id="XP_022235016.1">
    <property type="nucleotide sequence ID" value="XM_022379308.1"/>
</dbReference>
<evidence type="ECO:0000256" key="1">
    <source>
        <dbReference type="ARBA" id="ARBA00009890"/>
    </source>
</evidence>